<keyword evidence="2" id="KW-0812">Transmembrane</keyword>
<dbReference type="OrthoDB" id="6411943at2759"/>
<name>A0A087T5X9_STEMI</name>
<dbReference type="PROSITE" id="PS51257">
    <property type="entry name" value="PROKAR_LIPOPROTEIN"/>
    <property type="match status" value="1"/>
</dbReference>
<keyword evidence="2" id="KW-0472">Membrane</keyword>
<dbReference type="PROSITE" id="PS50157">
    <property type="entry name" value="ZINC_FINGER_C2H2_2"/>
    <property type="match status" value="1"/>
</dbReference>
<reference evidence="5 6" key="1">
    <citation type="submission" date="2013-11" db="EMBL/GenBank/DDBJ databases">
        <title>Genome sequencing of Stegodyphus mimosarum.</title>
        <authorList>
            <person name="Bechsgaard J."/>
        </authorList>
    </citation>
    <scope>NUCLEOTIDE SEQUENCE [LARGE SCALE GENOMIC DNA]</scope>
</reference>
<keyword evidence="3" id="KW-0732">Signal</keyword>
<keyword evidence="1" id="KW-0479">Metal-binding</keyword>
<feature type="domain" description="C2H2-type" evidence="4">
    <location>
        <begin position="89"/>
        <end position="117"/>
    </location>
</feature>
<protein>
    <recommendedName>
        <fullName evidence="4">C2H2-type domain-containing protein</fullName>
    </recommendedName>
</protein>
<proteinExistence type="predicted"/>
<feature type="transmembrane region" description="Helical" evidence="2">
    <location>
        <begin position="253"/>
        <end position="272"/>
    </location>
</feature>
<dbReference type="EMBL" id="KK113585">
    <property type="protein sequence ID" value="KFM60518.1"/>
    <property type="molecule type" value="Genomic_DNA"/>
</dbReference>
<dbReference type="GO" id="GO:0008270">
    <property type="term" value="F:zinc ion binding"/>
    <property type="evidence" value="ECO:0007669"/>
    <property type="project" value="UniProtKB-KW"/>
</dbReference>
<keyword evidence="2" id="KW-1133">Transmembrane helix</keyword>
<gene>
    <name evidence="5" type="ORF">X975_02528</name>
</gene>
<evidence type="ECO:0000256" key="2">
    <source>
        <dbReference type="SAM" id="Phobius"/>
    </source>
</evidence>
<feature type="signal peptide" evidence="3">
    <location>
        <begin position="1"/>
        <end position="22"/>
    </location>
</feature>
<evidence type="ECO:0000256" key="3">
    <source>
        <dbReference type="SAM" id="SignalP"/>
    </source>
</evidence>
<evidence type="ECO:0000256" key="1">
    <source>
        <dbReference type="PROSITE-ProRule" id="PRU00042"/>
    </source>
</evidence>
<dbReference type="OMA" id="CDILRCD"/>
<sequence length="330" mass="38855">MYRKYYLVEVVILLLLSHGGWNGPSVTLLSCTSESSKLVRDVVQKRFLPVVERYRVSLPLECPLHPKRDMFWWLQTELEATKTAGEETWHCPVCGKKFRCENTFVTHWDASHSRTMGMTEETVCLDDYCDVFRCDILRQKMLKQRLEEEEMEKTAIHKPTHFAALSIGHKHQQLEEDDEEIKQKKQMCNPKAMNMLQLKCRSLIRQCTIGMLANLSSKDFQDIEDDLDQSICSFLTCDKYWDDFDSQIHQVPALVLAIFGLIIISLFCFCYYGTWVLMEKNPINTNQLCCNCQRSQSMEFRHKQKVRQYRYRQNSPEFQTTRRAPSRCGR</sequence>
<feature type="non-terminal residue" evidence="5">
    <location>
        <position position="330"/>
    </location>
</feature>
<evidence type="ECO:0000259" key="4">
    <source>
        <dbReference type="PROSITE" id="PS50157"/>
    </source>
</evidence>
<evidence type="ECO:0000313" key="5">
    <source>
        <dbReference type="EMBL" id="KFM60518.1"/>
    </source>
</evidence>
<dbReference type="SUPFAM" id="SSF57667">
    <property type="entry name" value="beta-beta-alpha zinc fingers"/>
    <property type="match status" value="1"/>
</dbReference>
<dbReference type="AlphaFoldDB" id="A0A087T5X9"/>
<dbReference type="Proteomes" id="UP000054359">
    <property type="component" value="Unassembled WGS sequence"/>
</dbReference>
<evidence type="ECO:0000313" key="6">
    <source>
        <dbReference type="Proteomes" id="UP000054359"/>
    </source>
</evidence>
<accession>A0A087T5X9</accession>
<keyword evidence="6" id="KW-1185">Reference proteome</keyword>
<dbReference type="PROSITE" id="PS00028">
    <property type="entry name" value="ZINC_FINGER_C2H2_1"/>
    <property type="match status" value="1"/>
</dbReference>
<organism evidence="5 6">
    <name type="scientific">Stegodyphus mimosarum</name>
    <name type="common">African social velvet spider</name>
    <dbReference type="NCBI Taxonomy" id="407821"/>
    <lineage>
        <taxon>Eukaryota</taxon>
        <taxon>Metazoa</taxon>
        <taxon>Ecdysozoa</taxon>
        <taxon>Arthropoda</taxon>
        <taxon>Chelicerata</taxon>
        <taxon>Arachnida</taxon>
        <taxon>Araneae</taxon>
        <taxon>Araneomorphae</taxon>
        <taxon>Entelegynae</taxon>
        <taxon>Eresoidea</taxon>
        <taxon>Eresidae</taxon>
        <taxon>Stegodyphus</taxon>
    </lineage>
</organism>
<dbReference type="PANTHER" id="PTHR21385:SF0">
    <property type="entry name" value="RE51073P"/>
    <property type="match status" value="1"/>
</dbReference>
<keyword evidence="1" id="KW-0862">Zinc</keyword>
<dbReference type="InterPro" id="IPR013087">
    <property type="entry name" value="Znf_C2H2_type"/>
</dbReference>
<keyword evidence="1" id="KW-0863">Zinc-finger</keyword>
<dbReference type="InterPro" id="IPR036236">
    <property type="entry name" value="Znf_C2H2_sf"/>
</dbReference>
<feature type="chain" id="PRO_5001829333" description="C2H2-type domain-containing protein" evidence="3">
    <location>
        <begin position="23"/>
        <end position="330"/>
    </location>
</feature>
<dbReference type="PANTHER" id="PTHR21385">
    <property type="entry name" value="ZINC FINGER PROTEIN-RELATED"/>
    <property type="match status" value="1"/>
</dbReference>